<comment type="caution">
    <text evidence="2">The sequence shown here is derived from an EMBL/GenBank/DDBJ whole genome shotgun (WGS) entry which is preliminary data.</text>
</comment>
<reference evidence="2 3" key="1">
    <citation type="submission" date="2022-12" db="EMBL/GenBank/DDBJ databases">
        <title>Chromosome-scale assembly of the Ensete ventricosum genome.</title>
        <authorList>
            <person name="Dussert Y."/>
            <person name="Stocks J."/>
            <person name="Wendawek A."/>
            <person name="Woldeyes F."/>
            <person name="Nichols R.A."/>
            <person name="Borrell J.S."/>
        </authorList>
    </citation>
    <scope>NUCLEOTIDE SEQUENCE [LARGE SCALE GENOMIC DNA]</scope>
    <source>
        <strain evidence="3">cv. Maze</strain>
        <tissue evidence="2">Seeds</tissue>
    </source>
</reference>
<evidence type="ECO:0000256" key="1">
    <source>
        <dbReference type="SAM" id="MobiDB-lite"/>
    </source>
</evidence>
<gene>
    <name evidence="2" type="ORF">OPV22_024463</name>
</gene>
<dbReference type="AlphaFoldDB" id="A0AAV8QF19"/>
<dbReference type="EMBL" id="JAQQAF010000007">
    <property type="protein sequence ID" value="KAJ8470120.1"/>
    <property type="molecule type" value="Genomic_DNA"/>
</dbReference>
<feature type="region of interest" description="Disordered" evidence="1">
    <location>
        <begin position="1"/>
        <end position="33"/>
    </location>
</feature>
<proteinExistence type="predicted"/>
<evidence type="ECO:0000313" key="3">
    <source>
        <dbReference type="Proteomes" id="UP001222027"/>
    </source>
</evidence>
<dbReference type="Proteomes" id="UP001222027">
    <property type="component" value="Unassembled WGS sequence"/>
</dbReference>
<keyword evidence="3" id="KW-1185">Reference proteome</keyword>
<accession>A0AAV8QF19</accession>
<sequence>MTASPLLHLHRDSPDDDEERRGGTHSSGGGLGWRFPGLGHQLTVPRPVLQSVFFGLIVLVGCLQISPRPVFRDPVDRTWISWDSNRSQLIAEGNTIMKDKSD</sequence>
<evidence type="ECO:0000313" key="2">
    <source>
        <dbReference type="EMBL" id="KAJ8470120.1"/>
    </source>
</evidence>
<organism evidence="2 3">
    <name type="scientific">Ensete ventricosum</name>
    <name type="common">Abyssinian banana</name>
    <name type="synonym">Musa ensete</name>
    <dbReference type="NCBI Taxonomy" id="4639"/>
    <lineage>
        <taxon>Eukaryota</taxon>
        <taxon>Viridiplantae</taxon>
        <taxon>Streptophyta</taxon>
        <taxon>Embryophyta</taxon>
        <taxon>Tracheophyta</taxon>
        <taxon>Spermatophyta</taxon>
        <taxon>Magnoliopsida</taxon>
        <taxon>Liliopsida</taxon>
        <taxon>Zingiberales</taxon>
        <taxon>Musaceae</taxon>
        <taxon>Ensete</taxon>
    </lineage>
</organism>
<protein>
    <submittedName>
        <fullName evidence="2">Uncharacterized protein</fullName>
    </submittedName>
</protein>
<name>A0AAV8QF19_ENSVE</name>